<evidence type="ECO:0000313" key="2">
    <source>
        <dbReference type="EMBL" id="RZN63618.1"/>
    </source>
</evidence>
<dbReference type="EMBL" id="RCOS01000129">
    <property type="protein sequence ID" value="RSN73122.1"/>
    <property type="molecule type" value="Genomic_DNA"/>
</dbReference>
<dbReference type="EMBL" id="RXII01000007">
    <property type="protein sequence ID" value="RZN63618.1"/>
    <property type="molecule type" value="Genomic_DNA"/>
</dbReference>
<keyword evidence="3" id="KW-1185">Reference proteome</keyword>
<dbReference type="SUPFAM" id="SSF46785">
    <property type="entry name" value="Winged helix' DNA-binding domain"/>
    <property type="match status" value="1"/>
</dbReference>
<evidence type="ECO:0000313" key="4">
    <source>
        <dbReference type="Proteomes" id="UP000316217"/>
    </source>
</evidence>
<proteinExistence type="predicted"/>
<dbReference type="Gene3D" id="1.10.10.10">
    <property type="entry name" value="Winged helix-like DNA-binding domain superfamily/Winged helix DNA-binding domain"/>
    <property type="match status" value="1"/>
</dbReference>
<protein>
    <submittedName>
        <fullName evidence="1">Uncharacterized protein</fullName>
    </submittedName>
</protein>
<name>A0A429GGT8_9CREN</name>
<reference evidence="2 4" key="2">
    <citation type="journal article" date="2019" name="Nat. Microbiol.">
        <title>Wide diversity of methane and short-chain alkane metabolisms in uncultured archaea.</title>
        <authorList>
            <person name="Borrel G."/>
            <person name="Adam P.S."/>
            <person name="McKay L.J."/>
            <person name="Chen L.X."/>
            <person name="Sierra-Garcia I.N."/>
            <person name="Sieber C.M."/>
            <person name="Letourneur Q."/>
            <person name="Ghozlane A."/>
            <person name="Andersen G.L."/>
            <person name="Li W.J."/>
            <person name="Hallam S.J."/>
            <person name="Muyzer G."/>
            <person name="de Oliveira V.M."/>
            <person name="Inskeep W.P."/>
            <person name="Banfield J.F."/>
            <person name="Gribaldo S."/>
        </authorList>
    </citation>
    <scope>NUCLEOTIDE SEQUENCE [LARGE SCALE GENOMIC DNA]</scope>
    <source>
        <strain evidence="2">NM4</strain>
    </source>
</reference>
<evidence type="ECO:0000313" key="3">
    <source>
        <dbReference type="Proteomes" id="UP000277582"/>
    </source>
</evidence>
<gene>
    <name evidence="1" type="ORF">D6D85_11555</name>
    <name evidence="2" type="ORF">EF810_00435</name>
</gene>
<accession>A0A429GGT8</accession>
<dbReference type="InterPro" id="IPR036388">
    <property type="entry name" value="WH-like_DNA-bd_sf"/>
</dbReference>
<comment type="caution">
    <text evidence="1">The sequence shown here is derived from an EMBL/GenBank/DDBJ whole genome shotgun (WGS) entry which is preliminary data.</text>
</comment>
<dbReference type="InterPro" id="IPR036390">
    <property type="entry name" value="WH_DNA-bd_sf"/>
</dbReference>
<dbReference type="InterPro" id="IPR036868">
    <property type="entry name" value="TusA-like_sf"/>
</dbReference>
<evidence type="ECO:0000313" key="1">
    <source>
        <dbReference type="EMBL" id="RSN73122.1"/>
    </source>
</evidence>
<dbReference type="Proteomes" id="UP000277582">
    <property type="component" value="Unassembled WGS sequence"/>
</dbReference>
<dbReference type="RefSeq" id="WP_125672111.1">
    <property type="nucleotide sequence ID" value="NZ_RCOS01000129.1"/>
</dbReference>
<dbReference type="Proteomes" id="UP000316217">
    <property type="component" value="Unassembled WGS sequence"/>
</dbReference>
<sequence length="169" mass="19356">MKMQEKMLRGPLSKTEIKILKYLANRADGATVEDIASAVGCSLKGLYFMLRFLHLSGWVRVEKMRKGVGRPKNVYVLAKSLDEILCEACGTLDKMDGGRVLNLIGCEYPFSIIRFRRVAKNLDYGEILMVCTDDELSRDCMMRIAVQRDLKLINSIKRGNVFELVFRRR</sequence>
<dbReference type="SUPFAM" id="SSF64307">
    <property type="entry name" value="SirA-like"/>
    <property type="match status" value="1"/>
</dbReference>
<dbReference type="AlphaFoldDB" id="A0A429GGT8"/>
<organism evidence="1 3">
    <name type="scientific">Candidatus Methanodesulfokora washburnensis</name>
    <dbReference type="NCBI Taxonomy" id="2478471"/>
    <lineage>
        <taxon>Archaea</taxon>
        <taxon>Thermoproteota</taxon>
        <taxon>Candidatus Korarchaeia</taxon>
        <taxon>Candidatus Korarchaeia incertae sedis</taxon>
        <taxon>Candidatus Methanodesulfokora</taxon>
    </lineage>
</organism>
<reference evidence="1 3" key="1">
    <citation type="submission" date="2018-10" db="EMBL/GenBank/DDBJ databases">
        <title>Co-occurring genomic capacity for anaerobic methane metabolism and dissimilatory sulfite reduction discovered in the Korarchaeota.</title>
        <authorList>
            <person name="Mckay L.J."/>
            <person name="Dlakic M."/>
            <person name="Fields M.W."/>
            <person name="Delmont T.O."/>
            <person name="Eren A.M."/>
            <person name="Jay Z.J."/>
            <person name="Klingelsmith K.B."/>
            <person name="Rusch D.B."/>
            <person name="Inskeep W.P."/>
        </authorList>
    </citation>
    <scope>NUCLEOTIDE SEQUENCE [LARGE SCALE GENOMIC DNA]</scope>
    <source>
        <strain evidence="1 3">MDKW</strain>
    </source>
</reference>